<evidence type="ECO:0000313" key="5">
    <source>
        <dbReference type="Proteomes" id="UP001186944"/>
    </source>
</evidence>
<protein>
    <recommendedName>
        <fullName evidence="3">Major facilitator superfamily (MFS) profile domain-containing protein</fullName>
    </recommendedName>
</protein>
<feature type="transmembrane region" description="Helical" evidence="2">
    <location>
        <begin position="491"/>
        <end position="513"/>
    </location>
</feature>
<reference evidence="4" key="1">
    <citation type="submission" date="2019-08" db="EMBL/GenBank/DDBJ databases">
        <title>The improved chromosome-level genome for the pearl oyster Pinctada fucata martensii using PacBio sequencing and Hi-C.</title>
        <authorList>
            <person name="Zheng Z."/>
        </authorList>
    </citation>
    <scope>NUCLEOTIDE SEQUENCE</scope>
    <source>
        <strain evidence="4">ZZ-2019</strain>
        <tissue evidence="4">Adductor muscle</tissue>
    </source>
</reference>
<feature type="transmembrane region" description="Helical" evidence="2">
    <location>
        <begin position="399"/>
        <end position="417"/>
    </location>
</feature>
<dbReference type="GO" id="GO:0008028">
    <property type="term" value="F:monocarboxylic acid transmembrane transporter activity"/>
    <property type="evidence" value="ECO:0007669"/>
    <property type="project" value="TreeGrafter"/>
</dbReference>
<comment type="subcellular location">
    <subcellularLocation>
        <location evidence="1">Membrane</location>
        <topology evidence="1">Multi-pass membrane protein</topology>
    </subcellularLocation>
</comment>
<evidence type="ECO:0000313" key="4">
    <source>
        <dbReference type="EMBL" id="KAK3087201.1"/>
    </source>
</evidence>
<feature type="transmembrane region" description="Helical" evidence="2">
    <location>
        <begin position="363"/>
        <end position="387"/>
    </location>
</feature>
<feature type="transmembrane region" description="Helical" evidence="2">
    <location>
        <begin position="76"/>
        <end position="103"/>
    </location>
</feature>
<feature type="transmembrane region" description="Helical" evidence="2">
    <location>
        <begin position="135"/>
        <end position="158"/>
    </location>
</feature>
<dbReference type="AlphaFoldDB" id="A0AA88XTG6"/>
<dbReference type="Gene3D" id="1.20.1250.20">
    <property type="entry name" value="MFS general substrate transporter like domains"/>
    <property type="match status" value="2"/>
</dbReference>
<evidence type="ECO:0000256" key="1">
    <source>
        <dbReference type="ARBA" id="ARBA00004141"/>
    </source>
</evidence>
<dbReference type="InterPro" id="IPR020846">
    <property type="entry name" value="MFS_dom"/>
</dbReference>
<accession>A0AA88XTG6</accession>
<name>A0AA88XTG6_PINIB</name>
<comment type="caution">
    <text evidence="4">The sequence shown here is derived from an EMBL/GenBank/DDBJ whole genome shotgun (WGS) entry which is preliminary data.</text>
</comment>
<keyword evidence="2" id="KW-0812">Transmembrane</keyword>
<keyword evidence="2" id="KW-0472">Membrane</keyword>
<dbReference type="InterPro" id="IPR036259">
    <property type="entry name" value="MFS_trans_sf"/>
</dbReference>
<gene>
    <name evidence="4" type="ORF">FSP39_003061</name>
</gene>
<dbReference type="InterPro" id="IPR011701">
    <property type="entry name" value="MFS"/>
</dbReference>
<feature type="transmembrane region" description="Helical" evidence="2">
    <location>
        <begin position="451"/>
        <end position="471"/>
    </location>
</feature>
<proteinExistence type="predicted"/>
<keyword evidence="5" id="KW-1185">Reference proteome</keyword>
<feature type="transmembrane region" description="Helical" evidence="2">
    <location>
        <begin position="23"/>
        <end position="44"/>
    </location>
</feature>
<dbReference type="PANTHER" id="PTHR11360">
    <property type="entry name" value="MONOCARBOXYLATE TRANSPORTER"/>
    <property type="match status" value="1"/>
</dbReference>
<dbReference type="SUPFAM" id="SSF103473">
    <property type="entry name" value="MFS general substrate transporter"/>
    <property type="match status" value="1"/>
</dbReference>
<sequence>MRAGGVIYLELRDKFQKPAADTAWVVSLAVTVRMLFGPLASALCNRFSCRTVVMVGGILCAIGTFFSGFADQIWPLYITYALVGGIGRAFIYTPAVVIVGLYFEKRRGTAAGIANAGIGSGTFLIPPLVELMFANFAFTSAFIFLAGFALQATFFGSLMRPLEVNYRMISRGRKRQSSSTEIVGTCKEENDINKNKQTTQNTIEKHEVHLPVLLSRKDLFSSLSTMSAHSAYSDTGSRNISFRGSAYSLQAIQTSDTGAFIVTKLNEIGYPKKPCIAAPIKILQKIEKEESEKENNLLIMDTEEESEANQKLDNLNKKWLDVTLLKDIRFLTFCIGIGLYTFSFQASYVFIPALAIQKNMSHLQAAYIVSIAGGLETLGSIISGIFLDLPSIRPHRLNLYNFTMFLLGALTFLMPIVQHFVSLSFVCGVYGFLLGSCLAQKATLVVDILGVENIVSSIGLLVCFQGFGVLIGPPLSGFLRDTTGLYDEGFYLGGATMVASGAVQCFGSFWYWLKQRNKKSEIN</sequence>
<feature type="transmembrane region" description="Helical" evidence="2">
    <location>
        <begin position="423"/>
        <end position="439"/>
    </location>
</feature>
<dbReference type="PROSITE" id="PS50850">
    <property type="entry name" value="MFS"/>
    <property type="match status" value="1"/>
</dbReference>
<dbReference type="InterPro" id="IPR050327">
    <property type="entry name" value="Proton-linked_MCT"/>
</dbReference>
<feature type="domain" description="Major facilitator superfamily (MFS) profile" evidence="3">
    <location>
        <begin position="1"/>
        <end position="519"/>
    </location>
</feature>
<dbReference type="PANTHER" id="PTHR11360:SF306">
    <property type="entry name" value="RE01051P"/>
    <property type="match status" value="1"/>
</dbReference>
<dbReference type="Pfam" id="PF07690">
    <property type="entry name" value="MFS_1"/>
    <property type="match status" value="2"/>
</dbReference>
<dbReference type="CDD" id="cd17352">
    <property type="entry name" value="MFS_MCT_SLC16"/>
    <property type="match status" value="1"/>
</dbReference>
<organism evidence="4 5">
    <name type="scientific">Pinctada imbricata</name>
    <name type="common">Atlantic pearl-oyster</name>
    <name type="synonym">Pinctada martensii</name>
    <dbReference type="NCBI Taxonomy" id="66713"/>
    <lineage>
        <taxon>Eukaryota</taxon>
        <taxon>Metazoa</taxon>
        <taxon>Spiralia</taxon>
        <taxon>Lophotrochozoa</taxon>
        <taxon>Mollusca</taxon>
        <taxon>Bivalvia</taxon>
        <taxon>Autobranchia</taxon>
        <taxon>Pteriomorphia</taxon>
        <taxon>Pterioida</taxon>
        <taxon>Pterioidea</taxon>
        <taxon>Pteriidae</taxon>
        <taxon>Pinctada</taxon>
    </lineage>
</organism>
<dbReference type="EMBL" id="VSWD01000011">
    <property type="protein sequence ID" value="KAK3087201.1"/>
    <property type="molecule type" value="Genomic_DNA"/>
</dbReference>
<evidence type="ECO:0000259" key="3">
    <source>
        <dbReference type="PROSITE" id="PS50850"/>
    </source>
</evidence>
<dbReference type="GO" id="GO:0016020">
    <property type="term" value="C:membrane"/>
    <property type="evidence" value="ECO:0007669"/>
    <property type="project" value="UniProtKB-SubCell"/>
</dbReference>
<dbReference type="Proteomes" id="UP001186944">
    <property type="component" value="Unassembled WGS sequence"/>
</dbReference>
<feature type="transmembrane region" description="Helical" evidence="2">
    <location>
        <begin position="330"/>
        <end position="351"/>
    </location>
</feature>
<feature type="transmembrane region" description="Helical" evidence="2">
    <location>
        <begin position="51"/>
        <end position="70"/>
    </location>
</feature>
<keyword evidence="2" id="KW-1133">Transmembrane helix</keyword>
<evidence type="ECO:0000256" key="2">
    <source>
        <dbReference type="SAM" id="Phobius"/>
    </source>
</evidence>
<feature type="transmembrane region" description="Helical" evidence="2">
    <location>
        <begin position="110"/>
        <end position="129"/>
    </location>
</feature>